<proteinExistence type="predicted"/>
<evidence type="ECO:0000313" key="1">
    <source>
        <dbReference type="EMBL" id="RGV48986.1"/>
    </source>
</evidence>
<gene>
    <name evidence="1" type="ORF">DWW10_20750</name>
</gene>
<organism evidence="1 2">
    <name type="scientific">Bacteroides intestinalis</name>
    <dbReference type="NCBI Taxonomy" id="329854"/>
    <lineage>
        <taxon>Bacteria</taxon>
        <taxon>Pseudomonadati</taxon>
        <taxon>Bacteroidota</taxon>
        <taxon>Bacteroidia</taxon>
        <taxon>Bacteroidales</taxon>
        <taxon>Bacteroidaceae</taxon>
        <taxon>Bacteroides</taxon>
    </lineage>
</organism>
<accession>A0A412XUW0</accession>
<protein>
    <submittedName>
        <fullName evidence="1">Uncharacterized protein</fullName>
    </submittedName>
</protein>
<reference evidence="1 2" key="1">
    <citation type="submission" date="2018-08" db="EMBL/GenBank/DDBJ databases">
        <title>A genome reference for cultivated species of the human gut microbiota.</title>
        <authorList>
            <person name="Zou Y."/>
            <person name="Xue W."/>
            <person name="Luo G."/>
        </authorList>
    </citation>
    <scope>NUCLEOTIDE SEQUENCE [LARGE SCALE GENOMIC DNA]</scope>
    <source>
        <strain evidence="1 2">AF14-32</strain>
    </source>
</reference>
<sequence length="66" mass="8032">MKVTIYWDLRNVDLKDIPRIKKKIREKFNIPEYTTVNGETSCSIKDEDMELLRETERRGYIQIRNK</sequence>
<name>A0A412XUW0_9BACE</name>
<dbReference type="Proteomes" id="UP000283850">
    <property type="component" value="Unassembled WGS sequence"/>
</dbReference>
<comment type="caution">
    <text evidence="1">The sequence shown here is derived from an EMBL/GenBank/DDBJ whole genome shotgun (WGS) entry which is preliminary data.</text>
</comment>
<dbReference type="AlphaFoldDB" id="A0A412XUW0"/>
<dbReference type="RefSeq" id="WP_118487277.1">
    <property type="nucleotide sequence ID" value="NZ_QRZF01000020.1"/>
</dbReference>
<evidence type="ECO:0000313" key="2">
    <source>
        <dbReference type="Proteomes" id="UP000283850"/>
    </source>
</evidence>
<dbReference type="EMBL" id="QRZF01000020">
    <property type="protein sequence ID" value="RGV48986.1"/>
    <property type="molecule type" value="Genomic_DNA"/>
</dbReference>